<keyword evidence="4" id="KW-1185">Reference proteome</keyword>
<proteinExistence type="predicted"/>
<evidence type="ECO:0000313" key="4">
    <source>
        <dbReference type="Proteomes" id="UP000567067"/>
    </source>
</evidence>
<keyword evidence="2" id="KW-0732">Signal</keyword>
<feature type="signal peptide" evidence="2">
    <location>
        <begin position="1"/>
        <end position="23"/>
    </location>
</feature>
<dbReference type="Proteomes" id="UP000567067">
    <property type="component" value="Unassembled WGS sequence"/>
</dbReference>
<feature type="chain" id="PRO_5031428419" evidence="2">
    <location>
        <begin position="24"/>
        <end position="123"/>
    </location>
</feature>
<name>A0A7W3SXE8_9BACL</name>
<evidence type="ECO:0000256" key="1">
    <source>
        <dbReference type="SAM" id="MobiDB-lite"/>
    </source>
</evidence>
<evidence type="ECO:0000256" key="2">
    <source>
        <dbReference type="SAM" id="SignalP"/>
    </source>
</evidence>
<accession>A0A7W3SXE8</accession>
<organism evidence="3 4">
    <name type="scientific">Fontibacillus solani</name>
    <dbReference type="NCBI Taxonomy" id="1572857"/>
    <lineage>
        <taxon>Bacteria</taxon>
        <taxon>Bacillati</taxon>
        <taxon>Bacillota</taxon>
        <taxon>Bacilli</taxon>
        <taxon>Bacillales</taxon>
        <taxon>Paenibacillaceae</taxon>
        <taxon>Fontibacillus</taxon>
    </lineage>
</organism>
<sequence length="123" mass="13055">MKRKKFVVGSIVASLLIVGGASAGTSWESFDGTVPGFNGNWSTAYQTKSTTEALAGLQLNSTGGETLDVRTEGTYNGSWTRSVTGGNTYQLDSSNTSGQNEKLKFSTDLFDGNTPITGNWRSN</sequence>
<dbReference type="EMBL" id="JACJIP010000037">
    <property type="protein sequence ID" value="MBA9087884.1"/>
    <property type="molecule type" value="Genomic_DNA"/>
</dbReference>
<evidence type="ECO:0000313" key="3">
    <source>
        <dbReference type="EMBL" id="MBA9087884.1"/>
    </source>
</evidence>
<dbReference type="AlphaFoldDB" id="A0A7W3SXE8"/>
<gene>
    <name evidence="3" type="ORF">FHR92_004377</name>
</gene>
<dbReference type="RefSeq" id="WP_182539111.1">
    <property type="nucleotide sequence ID" value="NZ_JACJIP010000037.1"/>
</dbReference>
<feature type="compositionally biased region" description="Polar residues" evidence="1">
    <location>
        <begin position="86"/>
        <end position="100"/>
    </location>
</feature>
<protein>
    <submittedName>
        <fullName evidence="3">Uncharacterized protein</fullName>
    </submittedName>
</protein>
<feature type="region of interest" description="Disordered" evidence="1">
    <location>
        <begin position="86"/>
        <end position="108"/>
    </location>
</feature>
<reference evidence="3 4" key="1">
    <citation type="submission" date="2020-08" db="EMBL/GenBank/DDBJ databases">
        <title>Genomic Encyclopedia of Type Strains, Phase III (KMG-III): the genomes of soil and plant-associated and newly described type strains.</title>
        <authorList>
            <person name="Whitman W."/>
        </authorList>
    </citation>
    <scope>NUCLEOTIDE SEQUENCE [LARGE SCALE GENOMIC DNA]</scope>
    <source>
        <strain evidence="3 4">CECT 8693</strain>
    </source>
</reference>
<comment type="caution">
    <text evidence="3">The sequence shown here is derived from an EMBL/GenBank/DDBJ whole genome shotgun (WGS) entry which is preliminary data.</text>
</comment>